<evidence type="ECO:0000313" key="2">
    <source>
        <dbReference type="Proteomes" id="UP000001072"/>
    </source>
</evidence>
<sequence>MFTTQFSSVHRTPILPAADFISPNPKRSGFIFSSSDLEKLPNYDATTPILNYQPQFPISLPSPIIINQPILEQLNSNSEFSTTTPSGQDNLNDAMKCKVLDGYGKSYEFSQLIDRKSPTVVIFIRNFRCAFCQSYIQNLSTIVNEREEYGSIRSAGIKVVIIGLGSHSMILKYGALFKCPYPIYTDASESNELYGALGMSKRSSESGPESNKGDYLDAMSNLELFRYGVKNSLRLPALKSCGDLKQLGGEFIFEPVPTFNSSRVPLKLNAFEVKALTNFSLGPSPLYAAKPLVTKSARVNLSFDRSSSFISPTEQEFLPIPIVTGLPVTKSTVDIHCKFVHRMSFTRDHSSLYDLFGQAGIRLSSNPKKTLDWL</sequence>
<reference evidence="2" key="1">
    <citation type="journal article" date="2011" name="Proc. Natl. Acad. Sci. U.S.A.">
        <title>Obligate biotrophy features unraveled by the genomic analysis of rust fungi.</title>
        <authorList>
            <person name="Duplessis S."/>
            <person name="Cuomo C.A."/>
            <person name="Lin Y.-C."/>
            <person name="Aerts A."/>
            <person name="Tisserant E."/>
            <person name="Veneault-Fourrey C."/>
            <person name="Joly D.L."/>
            <person name="Hacquard S."/>
            <person name="Amselem J."/>
            <person name="Cantarel B.L."/>
            <person name="Chiu R."/>
            <person name="Coutinho P.M."/>
            <person name="Feau N."/>
            <person name="Field M."/>
            <person name="Frey P."/>
            <person name="Gelhaye E."/>
            <person name="Goldberg J."/>
            <person name="Grabherr M.G."/>
            <person name="Kodira C.D."/>
            <person name="Kohler A."/>
            <person name="Kuees U."/>
            <person name="Lindquist E.A."/>
            <person name="Lucas S.M."/>
            <person name="Mago R."/>
            <person name="Mauceli E."/>
            <person name="Morin E."/>
            <person name="Murat C."/>
            <person name="Pangilinan J.L."/>
            <person name="Park R."/>
            <person name="Pearson M."/>
            <person name="Quesneville H."/>
            <person name="Rouhier N."/>
            <person name="Sakthikumar S."/>
            <person name="Salamov A.A."/>
            <person name="Schmutz J."/>
            <person name="Selles B."/>
            <person name="Shapiro H."/>
            <person name="Tanguay P."/>
            <person name="Tuskan G.A."/>
            <person name="Henrissat B."/>
            <person name="Van de Peer Y."/>
            <person name="Rouze P."/>
            <person name="Ellis J.G."/>
            <person name="Dodds P.N."/>
            <person name="Schein J.E."/>
            <person name="Zhong S."/>
            <person name="Hamelin R.C."/>
            <person name="Grigoriev I.V."/>
            <person name="Szabo L.J."/>
            <person name="Martin F."/>
        </authorList>
    </citation>
    <scope>NUCLEOTIDE SEQUENCE [LARGE SCALE GENOMIC DNA]</scope>
    <source>
        <strain evidence="2">98AG31 / pathotype 3-4-7</strain>
    </source>
</reference>
<evidence type="ECO:0000313" key="1">
    <source>
        <dbReference type="EMBL" id="EGG07113.1"/>
    </source>
</evidence>
<name>F4RKL5_MELLP</name>
<dbReference type="Proteomes" id="UP000001072">
    <property type="component" value="Unassembled WGS sequence"/>
</dbReference>
<dbReference type="Gene3D" id="3.40.30.10">
    <property type="entry name" value="Glutaredoxin"/>
    <property type="match status" value="1"/>
</dbReference>
<dbReference type="RefSeq" id="XP_007409555.1">
    <property type="nucleotide sequence ID" value="XM_007409493.1"/>
</dbReference>
<dbReference type="Pfam" id="PF13911">
    <property type="entry name" value="AhpC-TSA_2"/>
    <property type="match status" value="1"/>
</dbReference>
<proteinExistence type="predicted"/>
<dbReference type="PANTHER" id="PTHR28630:SF3">
    <property type="entry name" value="PEROXIREDOXIN-LIKE 2C"/>
    <property type="match status" value="1"/>
</dbReference>
<dbReference type="eggNOG" id="KOG4498">
    <property type="taxonomic scope" value="Eukaryota"/>
</dbReference>
<protein>
    <submittedName>
        <fullName evidence="1">Uncharacterized protein</fullName>
    </submittedName>
</protein>
<dbReference type="EMBL" id="GL883105">
    <property type="protein sequence ID" value="EGG07113.1"/>
    <property type="molecule type" value="Genomic_DNA"/>
</dbReference>
<dbReference type="InParanoid" id="F4RKL5"/>
<dbReference type="KEGG" id="mlr:MELLADRAFT_106165"/>
<dbReference type="InterPro" id="IPR036249">
    <property type="entry name" value="Thioredoxin-like_sf"/>
</dbReference>
<dbReference type="InterPro" id="IPR032801">
    <property type="entry name" value="PXL2A/B/C"/>
</dbReference>
<organism evidence="2">
    <name type="scientific">Melampsora larici-populina (strain 98AG31 / pathotype 3-4-7)</name>
    <name type="common">Poplar leaf rust fungus</name>
    <dbReference type="NCBI Taxonomy" id="747676"/>
    <lineage>
        <taxon>Eukaryota</taxon>
        <taxon>Fungi</taxon>
        <taxon>Dikarya</taxon>
        <taxon>Basidiomycota</taxon>
        <taxon>Pucciniomycotina</taxon>
        <taxon>Pucciniomycetes</taxon>
        <taxon>Pucciniales</taxon>
        <taxon>Melampsoraceae</taxon>
        <taxon>Melampsora</taxon>
    </lineage>
</organism>
<dbReference type="VEuPathDB" id="FungiDB:MELLADRAFT_106165"/>
<dbReference type="HOGENOM" id="CLU_758827_0_0_1"/>
<dbReference type="GeneID" id="18922820"/>
<dbReference type="OrthoDB" id="40334at2759"/>
<dbReference type="PANTHER" id="PTHR28630">
    <property type="match status" value="1"/>
</dbReference>
<accession>F4RKL5</accession>
<gene>
    <name evidence="1" type="ORF">MELLADRAFT_106165</name>
</gene>
<dbReference type="SUPFAM" id="SSF52833">
    <property type="entry name" value="Thioredoxin-like"/>
    <property type="match status" value="1"/>
</dbReference>
<keyword evidence="2" id="KW-1185">Reference proteome</keyword>
<dbReference type="AlphaFoldDB" id="F4RKL5"/>